<dbReference type="Pfam" id="PF10185">
    <property type="entry name" value="Mesd"/>
    <property type="match status" value="1"/>
</dbReference>
<evidence type="ECO:0000256" key="4">
    <source>
        <dbReference type="ARBA" id="ARBA00022729"/>
    </source>
</evidence>
<keyword evidence="5" id="KW-0256">Endoplasmic reticulum</keyword>
<comment type="similarity">
    <text evidence="2">Belongs to the MESD family.</text>
</comment>
<keyword evidence="6" id="KW-0143">Chaperone</keyword>
<dbReference type="Gene3D" id="3.30.70.260">
    <property type="match status" value="1"/>
</dbReference>
<dbReference type="EMBL" id="NEDP02005578">
    <property type="protein sequence ID" value="OWF37849.1"/>
    <property type="molecule type" value="Genomic_DNA"/>
</dbReference>
<evidence type="ECO:0000256" key="7">
    <source>
        <dbReference type="SAM" id="MobiDB-lite"/>
    </source>
</evidence>
<protein>
    <submittedName>
        <fullName evidence="9">LDLR chaperone MESD</fullName>
    </submittedName>
</protein>
<organism evidence="9 10">
    <name type="scientific">Mizuhopecten yessoensis</name>
    <name type="common">Japanese scallop</name>
    <name type="synonym">Patinopecten yessoensis</name>
    <dbReference type="NCBI Taxonomy" id="6573"/>
    <lineage>
        <taxon>Eukaryota</taxon>
        <taxon>Metazoa</taxon>
        <taxon>Spiralia</taxon>
        <taxon>Lophotrochozoa</taxon>
        <taxon>Mollusca</taxon>
        <taxon>Bivalvia</taxon>
        <taxon>Autobranchia</taxon>
        <taxon>Pteriomorphia</taxon>
        <taxon>Pectinida</taxon>
        <taxon>Pectinoidea</taxon>
        <taxon>Pectinidae</taxon>
        <taxon>Mizuhopecten</taxon>
    </lineage>
</organism>
<evidence type="ECO:0000313" key="9">
    <source>
        <dbReference type="EMBL" id="OWF37849.1"/>
    </source>
</evidence>
<evidence type="ECO:0000256" key="8">
    <source>
        <dbReference type="SAM" id="SignalP"/>
    </source>
</evidence>
<dbReference type="GO" id="GO:0016055">
    <property type="term" value="P:Wnt signaling pathway"/>
    <property type="evidence" value="ECO:0007669"/>
    <property type="project" value="UniProtKB-KW"/>
</dbReference>
<dbReference type="OrthoDB" id="75833at2759"/>
<reference evidence="9 10" key="1">
    <citation type="journal article" date="2017" name="Nat. Ecol. Evol.">
        <title>Scallop genome provides insights into evolution of bilaterian karyotype and development.</title>
        <authorList>
            <person name="Wang S."/>
            <person name="Zhang J."/>
            <person name="Jiao W."/>
            <person name="Li J."/>
            <person name="Xun X."/>
            <person name="Sun Y."/>
            <person name="Guo X."/>
            <person name="Huan P."/>
            <person name="Dong B."/>
            <person name="Zhang L."/>
            <person name="Hu X."/>
            <person name="Sun X."/>
            <person name="Wang J."/>
            <person name="Zhao C."/>
            <person name="Wang Y."/>
            <person name="Wang D."/>
            <person name="Huang X."/>
            <person name="Wang R."/>
            <person name="Lv J."/>
            <person name="Li Y."/>
            <person name="Zhang Z."/>
            <person name="Liu B."/>
            <person name="Lu W."/>
            <person name="Hui Y."/>
            <person name="Liang J."/>
            <person name="Zhou Z."/>
            <person name="Hou R."/>
            <person name="Li X."/>
            <person name="Liu Y."/>
            <person name="Li H."/>
            <person name="Ning X."/>
            <person name="Lin Y."/>
            <person name="Zhao L."/>
            <person name="Xing Q."/>
            <person name="Dou J."/>
            <person name="Li Y."/>
            <person name="Mao J."/>
            <person name="Guo H."/>
            <person name="Dou H."/>
            <person name="Li T."/>
            <person name="Mu C."/>
            <person name="Jiang W."/>
            <person name="Fu Q."/>
            <person name="Fu X."/>
            <person name="Miao Y."/>
            <person name="Liu J."/>
            <person name="Yu Q."/>
            <person name="Li R."/>
            <person name="Liao H."/>
            <person name="Li X."/>
            <person name="Kong Y."/>
            <person name="Jiang Z."/>
            <person name="Chourrout D."/>
            <person name="Li R."/>
            <person name="Bao Z."/>
        </authorList>
    </citation>
    <scope>NUCLEOTIDE SEQUENCE [LARGE SCALE GENOMIC DNA]</scope>
    <source>
        <strain evidence="9 10">PY_sf001</strain>
    </source>
</reference>
<evidence type="ECO:0000256" key="6">
    <source>
        <dbReference type="ARBA" id="ARBA00023186"/>
    </source>
</evidence>
<dbReference type="Proteomes" id="UP000242188">
    <property type="component" value="Unassembled WGS sequence"/>
</dbReference>
<sequence length="228" mass="26552">MACRKQIHLLRQVFILLFLVNCVVLASKDNQDKKEDNVAGEKWKKKKIQDYSDADVERLFDQWEDNDEDELEEDELPEWKREPPKVDLSQLDPSNPEGMLKVSKKGKTLMMFATISGEPTQRETEQISQLWHTSLFNANYDTQRFVVSEDRVIFMLSDGSKAWEVKDFLVKQERCKEVSIEGKSYDGAAVQNSDDNRTTKKSDTDDKKPSITKDNKIKKIKKEKKEEL</sequence>
<dbReference type="STRING" id="6573.A0A210PMX2"/>
<feature type="compositionally biased region" description="Acidic residues" evidence="7">
    <location>
        <begin position="63"/>
        <end position="76"/>
    </location>
</feature>
<gene>
    <name evidence="9" type="ORF">KP79_PYT22639</name>
</gene>
<dbReference type="GO" id="GO:0005783">
    <property type="term" value="C:endoplasmic reticulum"/>
    <property type="evidence" value="ECO:0007669"/>
    <property type="project" value="UniProtKB-SubCell"/>
</dbReference>
<dbReference type="Gene3D" id="6.10.250.640">
    <property type="match status" value="1"/>
</dbReference>
<evidence type="ECO:0000256" key="2">
    <source>
        <dbReference type="ARBA" id="ARBA00011068"/>
    </source>
</evidence>
<keyword evidence="4 8" id="KW-0732">Signal</keyword>
<proteinExistence type="inferred from homology"/>
<feature type="region of interest" description="Disordered" evidence="7">
    <location>
        <begin position="63"/>
        <end position="97"/>
    </location>
</feature>
<dbReference type="PANTHER" id="PTHR17600:SF2">
    <property type="entry name" value="LRP CHAPERONE MESD"/>
    <property type="match status" value="1"/>
</dbReference>
<dbReference type="PANTHER" id="PTHR17600">
    <property type="entry name" value="MESODERM DEVELOPMENT CANDIDATE 2"/>
    <property type="match status" value="1"/>
</dbReference>
<feature type="compositionally biased region" description="Basic and acidic residues" evidence="7">
    <location>
        <begin position="194"/>
        <end position="228"/>
    </location>
</feature>
<accession>A0A210PMX2</accession>
<name>A0A210PMX2_MIZYE</name>
<feature type="signal peptide" evidence="8">
    <location>
        <begin position="1"/>
        <end position="26"/>
    </location>
</feature>
<evidence type="ECO:0000256" key="1">
    <source>
        <dbReference type="ARBA" id="ARBA00004240"/>
    </source>
</evidence>
<dbReference type="GO" id="GO:0006457">
    <property type="term" value="P:protein folding"/>
    <property type="evidence" value="ECO:0007669"/>
    <property type="project" value="InterPro"/>
</dbReference>
<keyword evidence="3" id="KW-0879">Wnt signaling pathway</keyword>
<evidence type="ECO:0000256" key="5">
    <source>
        <dbReference type="ARBA" id="ARBA00022824"/>
    </source>
</evidence>
<comment type="caution">
    <text evidence="9">The sequence shown here is derived from an EMBL/GenBank/DDBJ whole genome shotgun (WGS) entry which is preliminary data.</text>
</comment>
<dbReference type="AlphaFoldDB" id="A0A210PMX2"/>
<evidence type="ECO:0000256" key="3">
    <source>
        <dbReference type="ARBA" id="ARBA00022687"/>
    </source>
</evidence>
<evidence type="ECO:0000313" key="10">
    <source>
        <dbReference type="Proteomes" id="UP000242188"/>
    </source>
</evidence>
<keyword evidence="10" id="KW-1185">Reference proteome</keyword>
<dbReference type="FunFam" id="3.30.70.260:FF:000031">
    <property type="entry name" value="LDLR chaperone MESD"/>
    <property type="match status" value="1"/>
</dbReference>
<feature type="region of interest" description="Disordered" evidence="7">
    <location>
        <begin position="184"/>
        <end position="228"/>
    </location>
</feature>
<dbReference type="InterPro" id="IPR019330">
    <property type="entry name" value="MESD"/>
</dbReference>
<feature type="chain" id="PRO_5012239406" evidence="8">
    <location>
        <begin position="27"/>
        <end position="228"/>
    </location>
</feature>
<comment type="subcellular location">
    <subcellularLocation>
        <location evidence="1">Endoplasmic reticulum</location>
    </subcellularLocation>
</comment>